<dbReference type="EC" id="3.1.3.62" evidence="4"/>
<feature type="disulfide bond" evidence="17">
    <location>
        <begin position="275"/>
        <end position="290"/>
    </location>
</feature>
<dbReference type="GO" id="GO:0034417">
    <property type="term" value="F:bisphosphoglycerate 3-phosphatase activity"/>
    <property type="evidence" value="ECO:0007669"/>
    <property type="project" value="UniProtKB-EC"/>
</dbReference>
<evidence type="ECO:0000313" key="20">
    <source>
        <dbReference type="RefSeq" id="XP_018023681.1"/>
    </source>
</evidence>
<feature type="disulfide bond" evidence="17">
    <location>
        <begin position="69"/>
        <end position="406"/>
    </location>
</feature>
<evidence type="ECO:0000256" key="17">
    <source>
        <dbReference type="PIRSR" id="PIRSR000894-2"/>
    </source>
</evidence>
<proteinExistence type="inferred from homology"/>
<dbReference type="OrthoDB" id="6509975at2759"/>
<dbReference type="AlphaFoldDB" id="A0A8B7PEF5"/>
<evidence type="ECO:0000256" key="9">
    <source>
        <dbReference type="ARBA" id="ARBA00023136"/>
    </source>
</evidence>
<evidence type="ECO:0000256" key="8">
    <source>
        <dbReference type="ARBA" id="ARBA00022801"/>
    </source>
</evidence>
<sequence>MNVLSFVTAVTLLSFYTLANAARAQKFCLDQTVSKSHFATRTSYVNAFEAYNFSKPDVPPFIGKWSDTCSVEAQQLWLITRHGIRYPLQNEMQRLLATLPIIAQELIFNHKEGRGCLSDAEAEILEKFTPPFSKRDVGQLAEAGAEEQFMLGQFWKNLFPHLFEEPYSRDIYEVEFTVANRTGQSAYHFLRGAFGEDVVANNPLPKPHSPNFKLRPYKTCPAWQADVLKSKTTLREQKLYEMEPEFLAMMRSVSERLGYVETMSVDDLLAVYAECRYETAWWPVRESVWCRAFSERDILVLEYHQALRYYYEQAYGGPALNYEMACSTVSDLLKQIRDRISGSSQRKASLYFSHDKELLFLYTALGLYRPSSPLTHDSRSAHIGGPFAISSLVPFSSNLAFVLYSCNDGAYRVGGFHLGKPLSLSPLCPDDTSGTCSWPILKIEDIAQSCNIRTLCRLRDEL</sequence>
<dbReference type="Proteomes" id="UP000694843">
    <property type="component" value="Unplaced"/>
</dbReference>
<dbReference type="PIRSF" id="PIRSF000894">
    <property type="entry name" value="Acid_phosphatase"/>
    <property type="match status" value="1"/>
</dbReference>
<evidence type="ECO:0000256" key="14">
    <source>
        <dbReference type="ARBA" id="ARBA00043691"/>
    </source>
</evidence>
<dbReference type="CDD" id="cd07061">
    <property type="entry name" value="HP_HAP_like"/>
    <property type="match status" value="1"/>
</dbReference>
<evidence type="ECO:0000256" key="10">
    <source>
        <dbReference type="ARBA" id="ARBA00023180"/>
    </source>
</evidence>
<evidence type="ECO:0000256" key="6">
    <source>
        <dbReference type="ARBA" id="ARBA00022475"/>
    </source>
</evidence>
<evidence type="ECO:0000256" key="12">
    <source>
        <dbReference type="ARBA" id="ARBA00043668"/>
    </source>
</evidence>
<evidence type="ECO:0000256" key="1">
    <source>
        <dbReference type="ARBA" id="ARBA00004236"/>
    </source>
</evidence>
<comment type="catalytic activity">
    <reaction evidence="14">
        <text>1D-myo-inositol hexakisphosphate + H2O = 1D-myo-inositol 1,2,4,5,6-pentakisphosphate + phosphate</text>
        <dbReference type="Rhea" id="RHEA:16989"/>
        <dbReference type="ChEBI" id="CHEBI:15377"/>
        <dbReference type="ChEBI" id="CHEBI:43474"/>
        <dbReference type="ChEBI" id="CHEBI:57798"/>
        <dbReference type="ChEBI" id="CHEBI:58130"/>
        <dbReference type="EC" id="3.1.3.62"/>
    </reaction>
    <physiologicalReaction direction="left-to-right" evidence="14">
        <dbReference type="Rhea" id="RHEA:16990"/>
    </physiologicalReaction>
</comment>
<accession>A0A8B7PEF5</accession>
<feature type="active site" description="Proton donor" evidence="16">
    <location>
        <position position="355"/>
    </location>
</feature>
<feature type="active site" description="Nucleophile" evidence="16">
    <location>
        <position position="82"/>
    </location>
</feature>
<dbReference type="Gene3D" id="3.40.50.1240">
    <property type="entry name" value="Phosphoglycerate mutase-like"/>
    <property type="match status" value="1"/>
</dbReference>
<name>A0A8B7PEF5_HYAAZ</name>
<keyword evidence="17" id="KW-1015">Disulfide bond</keyword>
<evidence type="ECO:0000313" key="19">
    <source>
        <dbReference type="Proteomes" id="UP000694843"/>
    </source>
</evidence>
<keyword evidence="19" id="KW-1185">Reference proteome</keyword>
<dbReference type="OMA" id="WMAYEYA"/>
<gene>
    <name evidence="20" type="primary">LOC108679549</name>
</gene>
<evidence type="ECO:0000256" key="2">
    <source>
        <dbReference type="ARBA" id="ARBA00008422"/>
    </source>
</evidence>
<dbReference type="RefSeq" id="XP_018023681.1">
    <property type="nucleotide sequence ID" value="XM_018168192.2"/>
</dbReference>
<dbReference type="PANTHER" id="PTHR20963:SF8">
    <property type="entry name" value="MULTIPLE INOSITOL POLYPHOSPHATE PHOSPHATASE 1"/>
    <property type="match status" value="1"/>
</dbReference>
<evidence type="ECO:0000256" key="7">
    <source>
        <dbReference type="ARBA" id="ARBA00022729"/>
    </source>
</evidence>
<protein>
    <recommendedName>
        <fullName evidence="5">Multiple inositol polyphosphate phosphatase 1</fullName>
        <ecNumber evidence="4">3.1.3.62</ecNumber>
        <ecNumber evidence="3">3.1.3.80</ecNumber>
    </recommendedName>
    <alternativeName>
        <fullName evidence="11">2,3-bisphosphoglycerate 3-phosphatase</fullName>
    </alternativeName>
</protein>
<evidence type="ECO:0000256" key="16">
    <source>
        <dbReference type="PIRSR" id="PIRSR000894-1"/>
    </source>
</evidence>
<dbReference type="GO" id="GO:0005886">
    <property type="term" value="C:plasma membrane"/>
    <property type="evidence" value="ECO:0007669"/>
    <property type="project" value="UniProtKB-SubCell"/>
</dbReference>
<dbReference type="InterPro" id="IPR029033">
    <property type="entry name" value="His_PPase_superfam"/>
</dbReference>
<comment type="catalytic activity">
    <reaction evidence="15">
        <text>(2R)-2,3-bisphosphoglycerate + H2O = (2R)-2-phosphoglycerate + phosphate</text>
        <dbReference type="Rhea" id="RHEA:27381"/>
        <dbReference type="ChEBI" id="CHEBI:15377"/>
        <dbReference type="ChEBI" id="CHEBI:43474"/>
        <dbReference type="ChEBI" id="CHEBI:58248"/>
        <dbReference type="ChEBI" id="CHEBI:58289"/>
        <dbReference type="EC" id="3.1.3.80"/>
    </reaction>
    <physiologicalReaction direction="left-to-right" evidence="15">
        <dbReference type="Rhea" id="RHEA:27382"/>
    </physiologicalReaction>
</comment>
<evidence type="ECO:0000256" key="5">
    <source>
        <dbReference type="ARBA" id="ARBA00018097"/>
    </source>
</evidence>
<feature type="signal peptide" evidence="18">
    <location>
        <begin position="1"/>
        <end position="21"/>
    </location>
</feature>
<dbReference type="GO" id="GO:0003993">
    <property type="term" value="F:acid phosphatase activity"/>
    <property type="evidence" value="ECO:0007669"/>
    <property type="project" value="TreeGrafter"/>
</dbReference>
<dbReference type="KEGG" id="hazt:108679549"/>
<keyword evidence="8" id="KW-0378">Hydrolase</keyword>
<comment type="subcellular location">
    <subcellularLocation>
        <location evidence="1">Cell membrane</location>
    </subcellularLocation>
</comment>
<feature type="chain" id="PRO_5034982162" description="Multiple inositol polyphosphate phosphatase 1" evidence="18">
    <location>
        <begin position="22"/>
        <end position="462"/>
    </location>
</feature>
<evidence type="ECO:0000256" key="13">
    <source>
        <dbReference type="ARBA" id="ARBA00043671"/>
    </source>
</evidence>
<evidence type="ECO:0000256" key="4">
    <source>
        <dbReference type="ARBA" id="ARBA00013040"/>
    </source>
</evidence>
<dbReference type="GeneID" id="108679549"/>
<evidence type="ECO:0000256" key="3">
    <source>
        <dbReference type="ARBA" id="ARBA00012976"/>
    </source>
</evidence>
<keyword evidence="10" id="KW-0325">Glycoprotein</keyword>
<dbReference type="InterPro" id="IPR000560">
    <property type="entry name" value="His_Pase_clade-2"/>
</dbReference>
<dbReference type="GO" id="GO:0052745">
    <property type="term" value="F:inositol phosphate phosphatase activity"/>
    <property type="evidence" value="ECO:0007669"/>
    <property type="project" value="TreeGrafter"/>
</dbReference>
<keyword evidence="9" id="KW-0472">Membrane</keyword>
<dbReference type="Pfam" id="PF00328">
    <property type="entry name" value="His_Phos_2"/>
    <property type="match status" value="1"/>
</dbReference>
<keyword evidence="6" id="KW-1003">Cell membrane</keyword>
<comment type="catalytic activity">
    <reaction evidence="12">
        <text>1D-myo-inositol 1,2,5,6-tetrakisphosphate + H2O = 1D-myo-inositol 1,2,6-trisphosphate + phosphate</text>
        <dbReference type="Rhea" id="RHEA:77119"/>
        <dbReference type="ChEBI" id="CHEBI:15377"/>
        <dbReference type="ChEBI" id="CHEBI:43474"/>
        <dbReference type="ChEBI" id="CHEBI:195535"/>
        <dbReference type="ChEBI" id="CHEBI:195537"/>
        <dbReference type="EC" id="3.1.3.62"/>
    </reaction>
    <physiologicalReaction direction="left-to-right" evidence="12">
        <dbReference type="Rhea" id="RHEA:77120"/>
    </physiologicalReaction>
</comment>
<reference evidence="20" key="1">
    <citation type="submission" date="2025-08" db="UniProtKB">
        <authorList>
            <consortium name="RefSeq"/>
        </authorList>
    </citation>
    <scope>IDENTIFICATION</scope>
    <source>
        <tissue evidence="20">Whole organism</tissue>
    </source>
</reference>
<evidence type="ECO:0000256" key="15">
    <source>
        <dbReference type="ARBA" id="ARBA00043832"/>
    </source>
</evidence>
<keyword evidence="7 18" id="KW-0732">Signal</keyword>
<evidence type="ECO:0000256" key="18">
    <source>
        <dbReference type="SAM" id="SignalP"/>
    </source>
</evidence>
<comment type="catalytic activity">
    <reaction evidence="13">
        <text>1D-myo-inositol 1,2,4,5,6-pentakisphosphate + H2O = 1D-myo-inositol 1,2,5,6-tetrakisphosphate + phosphate</text>
        <dbReference type="Rhea" id="RHEA:77115"/>
        <dbReference type="ChEBI" id="CHEBI:15377"/>
        <dbReference type="ChEBI" id="CHEBI:43474"/>
        <dbReference type="ChEBI" id="CHEBI:57798"/>
        <dbReference type="ChEBI" id="CHEBI:195535"/>
        <dbReference type="EC" id="3.1.3.62"/>
    </reaction>
    <physiologicalReaction direction="left-to-right" evidence="13">
        <dbReference type="Rhea" id="RHEA:77116"/>
    </physiologicalReaction>
</comment>
<dbReference type="EC" id="3.1.3.80" evidence="3"/>
<dbReference type="InterPro" id="IPR016274">
    <property type="entry name" value="Histidine_acid_Pase_euk"/>
</dbReference>
<comment type="similarity">
    <text evidence="2">Belongs to the histidine acid phosphatase family. MINPP1 subfamily.</text>
</comment>
<dbReference type="PANTHER" id="PTHR20963">
    <property type="entry name" value="MULTIPLE INOSITOL POLYPHOSPHATE PHOSPHATASE-RELATED"/>
    <property type="match status" value="1"/>
</dbReference>
<evidence type="ECO:0000256" key="11">
    <source>
        <dbReference type="ARBA" id="ARBA00031642"/>
    </source>
</evidence>
<organism evidence="19 20">
    <name type="scientific">Hyalella azteca</name>
    <name type="common">Amphipod</name>
    <dbReference type="NCBI Taxonomy" id="294128"/>
    <lineage>
        <taxon>Eukaryota</taxon>
        <taxon>Metazoa</taxon>
        <taxon>Ecdysozoa</taxon>
        <taxon>Arthropoda</taxon>
        <taxon>Crustacea</taxon>
        <taxon>Multicrustacea</taxon>
        <taxon>Malacostraca</taxon>
        <taxon>Eumalacostraca</taxon>
        <taxon>Peracarida</taxon>
        <taxon>Amphipoda</taxon>
        <taxon>Senticaudata</taxon>
        <taxon>Talitrida</taxon>
        <taxon>Talitroidea</taxon>
        <taxon>Hyalellidae</taxon>
        <taxon>Hyalella</taxon>
    </lineage>
</organism>
<dbReference type="SUPFAM" id="SSF53254">
    <property type="entry name" value="Phosphoglycerate mutase-like"/>
    <property type="match status" value="1"/>
</dbReference>